<evidence type="ECO:0000313" key="1">
    <source>
        <dbReference type="EMBL" id="CBK42641.1"/>
    </source>
</evidence>
<dbReference type="AlphaFoldDB" id="D8PHA4"/>
<evidence type="ECO:0000313" key="2">
    <source>
        <dbReference type="Proteomes" id="UP000001660"/>
    </source>
</evidence>
<reference evidence="1 2" key="1">
    <citation type="journal article" date="2010" name="Proc. Natl. Acad. Sci. U.S.A.">
        <title>A Nitrospira metagenome illuminates the physiology and evolution of globally important nitrite-oxidizing bacteria.</title>
        <authorList>
            <person name="Lucker S."/>
            <person name="Wagner M."/>
            <person name="Maixner F."/>
            <person name="Pelletier E."/>
            <person name="Koch H."/>
            <person name="Vacherie B."/>
            <person name="Rattei T."/>
            <person name="Sinninghe Damste J."/>
            <person name="Spieck E."/>
            <person name="Le Paslier D."/>
            <person name="Daims H."/>
        </authorList>
    </citation>
    <scope>NUCLEOTIDE SEQUENCE [LARGE SCALE GENOMIC DNA]</scope>
</reference>
<accession>D8PHA4</accession>
<protein>
    <submittedName>
        <fullName evidence="1">Uncharacterized protein</fullName>
    </submittedName>
</protein>
<keyword evidence="2" id="KW-1185">Reference proteome</keyword>
<name>D8PHA4_9BACT</name>
<organism evidence="1 2">
    <name type="scientific">Nitrospira defluvii</name>
    <dbReference type="NCBI Taxonomy" id="330214"/>
    <lineage>
        <taxon>Bacteria</taxon>
        <taxon>Pseudomonadati</taxon>
        <taxon>Nitrospirota</taxon>
        <taxon>Nitrospiria</taxon>
        <taxon>Nitrospirales</taxon>
        <taxon>Nitrospiraceae</taxon>
        <taxon>Nitrospira</taxon>
    </lineage>
</organism>
<dbReference type="EMBL" id="FP929003">
    <property type="protein sequence ID" value="CBK42641.1"/>
    <property type="molecule type" value="Genomic_DNA"/>
</dbReference>
<dbReference type="HOGENOM" id="CLU_1902868_0_0_0"/>
<dbReference type="Proteomes" id="UP000001660">
    <property type="component" value="Chromosome"/>
</dbReference>
<gene>
    <name evidence="1" type="ORF">NIDE2943</name>
</gene>
<proteinExistence type="predicted"/>
<dbReference type="KEGG" id="nde:NIDE2943"/>
<sequence length="133" mass="14863">MRLGAVQTDQSPWLVVFVRRRIGVPSQLLGKYGVDIVTGLLKQHLSSARKILVEFKSDEHPSDLSGDGNDTFSRQVRCIAGRYGNGPKPKRGVLIENRLKRFTCSEIVQHHRTGMREPPKHTAPCIICGSVEM</sequence>